<evidence type="ECO:0000313" key="13">
    <source>
        <dbReference type="Proteomes" id="UP001233999"/>
    </source>
</evidence>
<comment type="subcellular location">
    <subcellularLocation>
        <location evidence="1">Cell membrane</location>
        <topology evidence="1">Single-pass type I membrane protein</topology>
    </subcellularLocation>
</comment>
<dbReference type="Gene3D" id="2.60.120.1190">
    <property type="match status" value="1"/>
</dbReference>
<proteinExistence type="predicted"/>
<keyword evidence="8" id="KW-0472">Membrane</keyword>
<reference evidence="12" key="1">
    <citation type="journal article" date="2023" name="IScience">
        <title>Live-bearing cockroach genome reveals convergent evolutionary mechanisms linked to viviparity in insects and beyond.</title>
        <authorList>
            <person name="Fouks B."/>
            <person name="Harrison M.C."/>
            <person name="Mikhailova A.A."/>
            <person name="Marchal E."/>
            <person name="English S."/>
            <person name="Carruthers M."/>
            <person name="Jennings E.C."/>
            <person name="Chiamaka E.L."/>
            <person name="Frigard R.A."/>
            <person name="Pippel M."/>
            <person name="Attardo G.M."/>
            <person name="Benoit J.B."/>
            <person name="Bornberg-Bauer E."/>
            <person name="Tobe S.S."/>
        </authorList>
    </citation>
    <scope>NUCLEOTIDE SEQUENCE</scope>
    <source>
        <strain evidence="12">Stay&amp;Tobe</strain>
    </source>
</reference>
<dbReference type="Pfam" id="PF21114">
    <property type="entry name" value="DDR1-2_DS-like"/>
    <property type="match status" value="1"/>
</dbReference>
<comment type="caution">
    <text evidence="12">The sequence shown here is derived from an EMBL/GenBank/DDBJ whole genome shotgun (WGS) entry which is preliminary data.</text>
</comment>
<evidence type="ECO:0000256" key="8">
    <source>
        <dbReference type="ARBA" id="ARBA00023136"/>
    </source>
</evidence>
<keyword evidence="7" id="KW-1133">Transmembrane helix</keyword>
<evidence type="ECO:0000259" key="11">
    <source>
        <dbReference type="PROSITE" id="PS50022"/>
    </source>
</evidence>
<keyword evidence="13" id="KW-1185">Reference proteome</keyword>
<dbReference type="GO" id="GO:0005524">
    <property type="term" value="F:ATP binding"/>
    <property type="evidence" value="ECO:0007669"/>
    <property type="project" value="UniProtKB-KW"/>
</dbReference>
<feature type="domain" description="F5/8 type C" evidence="11">
    <location>
        <begin position="1"/>
        <end position="65"/>
    </location>
</feature>
<dbReference type="InterPro" id="IPR048525">
    <property type="entry name" value="DDR1-2_DS-like"/>
</dbReference>
<accession>A0AAD8E9K2</accession>
<gene>
    <name evidence="12" type="ORF">L9F63_003297</name>
</gene>
<keyword evidence="6" id="KW-0067">ATP-binding</keyword>
<reference evidence="12" key="2">
    <citation type="submission" date="2023-05" db="EMBL/GenBank/DDBJ databases">
        <authorList>
            <person name="Fouks B."/>
        </authorList>
    </citation>
    <scope>NUCLEOTIDE SEQUENCE</scope>
    <source>
        <strain evidence="12">Stay&amp;Tobe</strain>
        <tissue evidence="12">Testes</tissue>
    </source>
</reference>
<sequence>MKFLCGRQWTDLCEFLCFQMIPGNTNTYTVVEQRLDPPVLATKIRFVPFSEHVRTVCMRVELLGCRWNEGLLSYSMPQGVQRGTEVDLSDRTYDGRDESGYLSGGLGQLVDGQKGQDIFRLDLKGHGKGMNLSYFSFSFLR</sequence>
<dbReference type="Gene3D" id="2.60.120.260">
    <property type="entry name" value="Galactose-binding domain-like"/>
    <property type="match status" value="1"/>
</dbReference>
<evidence type="ECO:0000256" key="1">
    <source>
        <dbReference type="ARBA" id="ARBA00004251"/>
    </source>
</evidence>
<evidence type="ECO:0000256" key="7">
    <source>
        <dbReference type="ARBA" id="ARBA00022989"/>
    </source>
</evidence>
<keyword evidence="5" id="KW-0547">Nucleotide-binding</keyword>
<evidence type="ECO:0000256" key="5">
    <source>
        <dbReference type="ARBA" id="ARBA00022741"/>
    </source>
</evidence>
<dbReference type="AlphaFoldDB" id="A0AAD8E9K2"/>
<dbReference type="GO" id="GO:0005886">
    <property type="term" value="C:plasma membrane"/>
    <property type="evidence" value="ECO:0007669"/>
    <property type="project" value="UniProtKB-SubCell"/>
</dbReference>
<name>A0AAD8E9K2_DIPPU</name>
<keyword evidence="2" id="KW-1003">Cell membrane</keyword>
<evidence type="ECO:0000256" key="6">
    <source>
        <dbReference type="ARBA" id="ARBA00022840"/>
    </source>
</evidence>
<dbReference type="Proteomes" id="UP001233999">
    <property type="component" value="Unassembled WGS sequence"/>
</dbReference>
<dbReference type="InterPro" id="IPR000421">
    <property type="entry name" value="FA58C"/>
</dbReference>
<keyword evidence="10" id="KW-0325">Glycoprotein</keyword>
<keyword evidence="4" id="KW-0732">Signal</keyword>
<evidence type="ECO:0000256" key="4">
    <source>
        <dbReference type="ARBA" id="ARBA00022729"/>
    </source>
</evidence>
<keyword evidence="9" id="KW-1015">Disulfide bond</keyword>
<evidence type="ECO:0000256" key="10">
    <source>
        <dbReference type="ARBA" id="ARBA00023180"/>
    </source>
</evidence>
<keyword evidence="3" id="KW-0812">Transmembrane</keyword>
<dbReference type="InterPro" id="IPR008979">
    <property type="entry name" value="Galactose-bd-like_sf"/>
</dbReference>
<organism evidence="12 13">
    <name type="scientific">Diploptera punctata</name>
    <name type="common">Pacific beetle cockroach</name>
    <dbReference type="NCBI Taxonomy" id="6984"/>
    <lineage>
        <taxon>Eukaryota</taxon>
        <taxon>Metazoa</taxon>
        <taxon>Ecdysozoa</taxon>
        <taxon>Arthropoda</taxon>
        <taxon>Hexapoda</taxon>
        <taxon>Insecta</taxon>
        <taxon>Pterygota</taxon>
        <taxon>Neoptera</taxon>
        <taxon>Polyneoptera</taxon>
        <taxon>Dictyoptera</taxon>
        <taxon>Blattodea</taxon>
        <taxon>Blaberoidea</taxon>
        <taxon>Blaberidae</taxon>
        <taxon>Diplopterinae</taxon>
        <taxon>Diploptera</taxon>
    </lineage>
</organism>
<dbReference type="SUPFAM" id="SSF49785">
    <property type="entry name" value="Galactose-binding domain-like"/>
    <property type="match status" value="1"/>
</dbReference>
<evidence type="ECO:0000256" key="2">
    <source>
        <dbReference type="ARBA" id="ARBA00022475"/>
    </source>
</evidence>
<dbReference type="PROSITE" id="PS01286">
    <property type="entry name" value="FA58C_2"/>
    <property type="match status" value="1"/>
</dbReference>
<evidence type="ECO:0000313" key="12">
    <source>
        <dbReference type="EMBL" id="KAJ9582370.1"/>
    </source>
</evidence>
<evidence type="ECO:0000256" key="9">
    <source>
        <dbReference type="ARBA" id="ARBA00023157"/>
    </source>
</evidence>
<protein>
    <recommendedName>
        <fullName evidence="11">F5/8 type C domain-containing protein</fullName>
    </recommendedName>
</protein>
<evidence type="ECO:0000256" key="3">
    <source>
        <dbReference type="ARBA" id="ARBA00022692"/>
    </source>
</evidence>
<dbReference type="PROSITE" id="PS50022">
    <property type="entry name" value="FA58C_3"/>
    <property type="match status" value="1"/>
</dbReference>
<dbReference type="EMBL" id="JASPKZ010007807">
    <property type="protein sequence ID" value="KAJ9582370.1"/>
    <property type="molecule type" value="Genomic_DNA"/>
</dbReference>